<organism evidence="2 3">
    <name type="scientific">Trichoderma semiorbis</name>
    <dbReference type="NCBI Taxonomy" id="1491008"/>
    <lineage>
        <taxon>Eukaryota</taxon>
        <taxon>Fungi</taxon>
        <taxon>Dikarya</taxon>
        <taxon>Ascomycota</taxon>
        <taxon>Pezizomycotina</taxon>
        <taxon>Sordariomycetes</taxon>
        <taxon>Hypocreomycetidae</taxon>
        <taxon>Hypocreales</taxon>
        <taxon>Hypocreaceae</taxon>
        <taxon>Trichoderma</taxon>
    </lineage>
</organism>
<dbReference type="AlphaFoldDB" id="A0A9P8KTP0"/>
<proteinExistence type="predicted"/>
<comment type="caution">
    <text evidence="2">The sequence shown here is derived from an EMBL/GenBank/DDBJ whole genome shotgun (WGS) entry which is preliminary data.</text>
</comment>
<feature type="compositionally biased region" description="Basic residues" evidence="1">
    <location>
        <begin position="139"/>
        <end position="158"/>
    </location>
</feature>
<feature type="region of interest" description="Disordered" evidence="1">
    <location>
        <begin position="131"/>
        <end position="169"/>
    </location>
</feature>
<gene>
    <name evidence="2" type="ORF">TsFJ059_009512</name>
</gene>
<accession>A0A9P8KTP0</accession>
<evidence type="ECO:0000256" key="1">
    <source>
        <dbReference type="SAM" id="MobiDB-lite"/>
    </source>
</evidence>
<sequence length="169" mass="19713">MERRYVNMQAPQQPIAISSNEARADYIVELVKGLSTDNLQYYHDIRDYILAFKDRLHEIDRLQLDFPQELGQVFFFKNLPPSFSNFRFRIEARYKVAGCGDGAELTLDELMDKAVVEWDCLQAEKRMSLRSGYTAPGRPTKRPNRGNSQGKRRRRVRSQRTGDHQGSVW</sequence>
<dbReference type="EMBL" id="JAIMJC010000004">
    <property type="protein sequence ID" value="KAH0526146.1"/>
    <property type="molecule type" value="Genomic_DNA"/>
</dbReference>
<evidence type="ECO:0000313" key="3">
    <source>
        <dbReference type="Proteomes" id="UP000826573"/>
    </source>
</evidence>
<protein>
    <submittedName>
        <fullName evidence="2">Uncharacterized protein</fullName>
    </submittedName>
</protein>
<dbReference type="Proteomes" id="UP000826573">
    <property type="component" value="Unassembled WGS sequence"/>
</dbReference>
<evidence type="ECO:0000313" key="2">
    <source>
        <dbReference type="EMBL" id="KAH0526146.1"/>
    </source>
</evidence>
<name>A0A9P8KTP0_9HYPO</name>
<keyword evidence="3" id="KW-1185">Reference proteome</keyword>
<reference evidence="2 3" key="1">
    <citation type="submission" date="2021-08" db="EMBL/GenBank/DDBJ databases">
        <title>The highly contiguous genome resource for Trichoderma semiorbis FJ059, a fungal antagonistic to plant pathogens.</title>
        <authorList>
            <person name="Liu T."/>
        </authorList>
    </citation>
    <scope>NUCLEOTIDE SEQUENCE [LARGE SCALE GENOMIC DNA]</scope>
    <source>
        <strain evidence="2 3">FJ059</strain>
    </source>
</reference>